<dbReference type="PANTHER" id="PTHR38035">
    <property type="entry name" value="UPF0070 PROTEIN YFGM"/>
    <property type="match status" value="1"/>
</dbReference>
<comment type="caution">
    <text evidence="11">The sequence shown here is derived from an EMBL/GenBank/DDBJ whole genome shotgun (WGS) entry which is preliminary data.</text>
</comment>
<evidence type="ECO:0000256" key="1">
    <source>
        <dbReference type="ARBA" id="ARBA00004401"/>
    </source>
</evidence>
<comment type="similarity">
    <text evidence="7">Belongs to the YfgM family.</text>
</comment>
<evidence type="ECO:0000256" key="2">
    <source>
        <dbReference type="ARBA" id="ARBA00022475"/>
    </source>
</evidence>
<dbReference type="PIRSF" id="PIRSF006170">
    <property type="entry name" value="YfgM"/>
    <property type="match status" value="1"/>
</dbReference>
<evidence type="ECO:0000256" key="8">
    <source>
        <dbReference type="ARBA" id="ARBA00024235"/>
    </source>
</evidence>
<keyword evidence="4" id="KW-1133">Transmembrane helix</keyword>
<name>A0AB38FWN2_9ENTR</name>
<evidence type="ECO:0000313" key="11">
    <source>
        <dbReference type="EMBL" id="SQA63712.1"/>
    </source>
</evidence>
<dbReference type="Gene3D" id="1.25.40.10">
    <property type="entry name" value="Tetratricopeptide repeat domain"/>
    <property type="match status" value="1"/>
</dbReference>
<protein>
    <recommendedName>
        <fullName evidence="8">Ancillary SecYEG translocon subunit</fullName>
    </recommendedName>
</protein>
<evidence type="ECO:0000313" key="13">
    <source>
        <dbReference type="Proteomes" id="UP000267341"/>
    </source>
</evidence>
<evidence type="ECO:0000259" key="9">
    <source>
        <dbReference type="Pfam" id="PF09976"/>
    </source>
</evidence>
<evidence type="ECO:0000256" key="7">
    <source>
        <dbReference type="ARBA" id="ARBA00024197"/>
    </source>
</evidence>
<evidence type="ECO:0000256" key="3">
    <source>
        <dbReference type="ARBA" id="ARBA00022692"/>
    </source>
</evidence>
<accession>A0AB38FWN2</accession>
<evidence type="ECO:0000313" key="12">
    <source>
        <dbReference type="Proteomes" id="UP000251313"/>
    </source>
</evidence>
<feature type="domain" description="Ancillary SecYEG translocon subunit/Cell division coordinator CpoB TPR" evidence="9">
    <location>
        <begin position="37"/>
        <end position="227"/>
    </location>
</feature>
<dbReference type="Proteomes" id="UP000267341">
    <property type="component" value="Unassembled WGS sequence"/>
</dbReference>
<organism evidence="11 12">
    <name type="scientific">Yokenella regensburgei</name>
    <dbReference type="NCBI Taxonomy" id="158877"/>
    <lineage>
        <taxon>Bacteria</taxon>
        <taxon>Pseudomonadati</taxon>
        <taxon>Pseudomonadota</taxon>
        <taxon>Gammaproteobacteria</taxon>
        <taxon>Enterobacterales</taxon>
        <taxon>Enterobacteriaceae</taxon>
        <taxon>Yokenella</taxon>
    </lineage>
</organism>
<dbReference type="GO" id="GO:0005886">
    <property type="term" value="C:plasma membrane"/>
    <property type="evidence" value="ECO:0007669"/>
    <property type="project" value="UniProtKB-SubCell"/>
</dbReference>
<dbReference type="SUPFAM" id="SSF48452">
    <property type="entry name" value="TPR-like"/>
    <property type="match status" value="1"/>
</dbReference>
<dbReference type="EMBL" id="RBIZ01000003">
    <property type="protein sequence ID" value="RKR63443.1"/>
    <property type="molecule type" value="Genomic_DNA"/>
</dbReference>
<keyword evidence="5" id="KW-0472">Membrane</keyword>
<dbReference type="InterPro" id="IPR011990">
    <property type="entry name" value="TPR-like_helical_dom_sf"/>
</dbReference>
<dbReference type="Pfam" id="PF09976">
    <property type="entry name" value="TPR_21"/>
    <property type="match status" value="1"/>
</dbReference>
<keyword evidence="6" id="KW-0143">Chaperone</keyword>
<keyword evidence="3" id="KW-0812">Transmembrane</keyword>
<dbReference type="GO" id="GO:0044877">
    <property type="term" value="F:protein-containing complex binding"/>
    <property type="evidence" value="ECO:0007669"/>
    <property type="project" value="InterPro"/>
</dbReference>
<evidence type="ECO:0000256" key="5">
    <source>
        <dbReference type="ARBA" id="ARBA00023136"/>
    </source>
</evidence>
<evidence type="ECO:0000313" key="10">
    <source>
        <dbReference type="EMBL" id="RKR63443.1"/>
    </source>
</evidence>
<proteinExistence type="inferred from homology"/>
<dbReference type="Proteomes" id="UP000251313">
    <property type="component" value="Unassembled WGS sequence"/>
</dbReference>
<comment type="subcellular location">
    <subcellularLocation>
        <location evidence="1">Cell membrane</location>
        <topology evidence="1">Single-pass type II membrane protein</topology>
    </subcellularLocation>
</comment>
<dbReference type="PANTHER" id="PTHR38035:SF1">
    <property type="entry name" value="ANCILLARY SECYEG TRANSLOCON SUBUNIT"/>
    <property type="match status" value="1"/>
</dbReference>
<keyword evidence="13" id="KW-1185">Reference proteome</keyword>
<dbReference type="AlphaFoldDB" id="A0AB38FWN2"/>
<dbReference type="InterPro" id="IPR018704">
    <property type="entry name" value="SecYEG/CpoB_TPR"/>
</dbReference>
<dbReference type="InterPro" id="IPR026039">
    <property type="entry name" value="YfgM"/>
</dbReference>
<reference evidence="10 13" key="2">
    <citation type="submission" date="2018-10" db="EMBL/GenBank/DDBJ databases">
        <title>Genomic Encyclopedia of Type Strains, Phase IV (KMG-IV): sequencing the most valuable type-strain genomes for metagenomic binning, comparative biology and taxonomic classification.</title>
        <authorList>
            <person name="Goeker M."/>
        </authorList>
    </citation>
    <scope>NUCLEOTIDE SEQUENCE [LARGE SCALE GENOMIC DNA]</scope>
    <source>
        <strain evidence="10 13">DSM 5079</strain>
    </source>
</reference>
<evidence type="ECO:0000256" key="6">
    <source>
        <dbReference type="ARBA" id="ARBA00023186"/>
    </source>
</evidence>
<gene>
    <name evidence="10" type="ORF">C7387_0095</name>
    <name evidence="11" type="ORF">NCTC11967_02785</name>
</gene>
<sequence length="228" mass="24907">MLRIYAHFWANLPGNIIQEKDCVEIYENENEQVDAIKRFFVENGKALAVGVILGVGALVGWRYWTSHQADSARETSQSYETAITALNSGKPDAIAAAEKFAAESKTSYGAFASLELAQQFVDKGELDKAEKQLQQGLTAASDDNLKSVINMRLARVQLQLKQQDAALKTLDGIKGEGWTAIVADLRGEILLSKGDKQGARTAWEAGVKSDASPALSEMMRMKINNLSI</sequence>
<dbReference type="EMBL" id="UAVL01000017">
    <property type="protein sequence ID" value="SQA63712.1"/>
    <property type="molecule type" value="Genomic_DNA"/>
</dbReference>
<evidence type="ECO:0000256" key="4">
    <source>
        <dbReference type="ARBA" id="ARBA00022989"/>
    </source>
</evidence>
<keyword evidence="2" id="KW-1003">Cell membrane</keyword>
<reference evidence="11 12" key="1">
    <citation type="submission" date="2018-06" db="EMBL/GenBank/DDBJ databases">
        <authorList>
            <consortium name="Pathogen Informatics"/>
            <person name="Doyle S."/>
        </authorList>
    </citation>
    <scope>NUCLEOTIDE SEQUENCE [LARGE SCALE GENOMIC DNA]</scope>
    <source>
        <strain evidence="11 12">NCTC11967</strain>
    </source>
</reference>